<keyword evidence="4 9" id="KW-0808">Transferase</keyword>
<dbReference type="SUPFAM" id="SSF55874">
    <property type="entry name" value="ATPase domain of HSP90 chaperone/DNA topoisomerase II/histidine kinase"/>
    <property type="match status" value="1"/>
</dbReference>
<name>A0ABQ6G038_9CHLR</name>
<reference evidence="9 10" key="1">
    <citation type="submission" date="2023-02" db="EMBL/GenBank/DDBJ databases">
        <title>Dictyobacter halimunensis sp. nov., a new member of the class Ktedonobacteria from forest soil in a geothermal area.</title>
        <authorList>
            <person name="Rachmania M.K."/>
            <person name="Ningsih F."/>
            <person name="Sakai Y."/>
            <person name="Yabe S."/>
            <person name="Yokota A."/>
            <person name="Sjamsuridzal W."/>
        </authorList>
    </citation>
    <scope>NUCLEOTIDE SEQUENCE [LARGE SCALE GENOMIC DNA]</scope>
    <source>
        <strain evidence="9 10">S3.2.2.5</strain>
    </source>
</reference>
<evidence type="ECO:0000259" key="8">
    <source>
        <dbReference type="PROSITE" id="PS50110"/>
    </source>
</evidence>
<evidence type="ECO:0000256" key="2">
    <source>
        <dbReference type="ARBA" id="ARBA00012438"/>
    </source>
</evidence>
<dbReference type="EC" id="2.7.13.3" evidence="2"/>
<dbReference type="InterPro" id="IPR004358">
    <property type="entry name" value="Sig_transdc_His_kin-like_C"/>
</dbReference>
<evidence type="ECO:0000259" key="7">
    <source>
        <dbReference type="PROSITE" id="PS50109"/>
    </source>
</evidence>
<dbReference type="SMART" id="SM00448">
    <property type="entry name" value="REC"/>
    <property type="match status" value="1"/>
</dbReference>
<dbReference type="SUPFAM" id="SSF52172">
    <property type="entry name" value="CheY-like"/>
    <property type="match status" value="1"/>
</dbReference>
<dbReference type="Gene3D" id="3.30.565.10">
    <property type="entry name" value="Histidine kinase-like ATPase, C-terminal domain"/>
    <property type="match status" value="1"/>
</dbReference>
<dbReference type="SMART" id="SM00387">
    <property type="entry name" value="HATPase_c"/>
    <property type="match status" value="1"/>
</dbReference>
<evidence type="ECO:0000256" key="3">
    <source>
        <dbReference type="ARBA" id="ARBA00022553"/>
    </source>
</evidence>
<dbReference type="CDD" id="cd00082">
    <property type="entry name" value="HisKA"/>
    <property type="match status" value="1"/>
</dbReference>
<dbReference type="InterPro" id="IPR036097">
    <property type="entry name" value="HisK_dim/P_sf"/>
</dbReference>
<dbReference type="PROSITE" id="PS50110">
    <property type="entry name" value="RESPONSE_REGULATORY"/>
    <property type="match status" value="1"/>
</dbReference>
<dbReference type="InterPro" id="IPR003661">
    <property type="entry name" value="HisK_dim/P_dom"/>
</dbReference>
<accession>A0ABQ6G038</accession>
<dbReference type="CDD" id="cd00075">
    <property type="entry name" value="HATPase"/>
    <property type="match status" value="1"/>
</dbReference>
<dbReference type="InterPro" id="IPR001789">
    <property type="entry name" value="Sig_transdc_resp-reg_receiver"/>
</dbReference>
<dbReference type="PRINTS" id="PR00344">
    <property type="entry name" value="BCTRLSENSOR"/>
</dbReference>
<feature type="domain" description="Histidine kinase" evidence="7">
    <location>
        <begin position="168"/>
        <end position="387"/>
    </location>
</feature>
<evidence type="ECO:0000256" key="4">
    <source>
        <dbReference type="ARBA" id="ARBA00022777"/>
    </source>
</evidence>
<evidence type="ECO:0000256" key="6">
    <source>
        <dbReference type="PROSITE-ProRule" id="PRU00169"/>
    </source>
</evidence>
<dbReference type="Gene3D" id="1.10.287.130">
    <property type="match status" value="1"/>
</dbReference>
<dbReference type="Pfam" id="PF02518">
    <property type="entry name" value="HATPase_c"/>
    <property type="match status" value="1"/>
</dbReference>
<dbReference type="Proteomes" id="UP001344906">
    <property type="component" value="Unassembled WGS sequence"/>
</dbReference>
<evidence type="ECO:0000256" key="1">
    <source>
        <dbReference type="ARBA" id="ARBA00000085"/>
    </source>
</evidence>
<dbReference type="PANTHER" id="PTHR43547:SF2">
    <property type="entry name" value="HYBRID SIGNAL TRANSDUCTION HISTIDINE KINASE C"/>
    <property type="match status" value="1"/>
</dbReference>
<keyword evidence="10" id="KW-1185">Reference proteome</keyword>
<dbReference type="GO" id="GO:0016301">
    <property type="term" value="F:kinase activity"/>
    <property type="evidence" value="ECO:0007669"/>
    <property type="project" value="UniProtKB-KW"/>
</dbReference>
<dbReference type="InterPro" id="IPR011006">
    <property type="entry name" value="CheY-like_superfamily"/>
</dbReference>
<sequence length="404" mass="44584">MTEAYILLVDDDTALLQALPQALYLRMPGSKVDTADTAIKALELLKANDYDAIVSDIKMPGMDGLALLSRIQGIRPETPTLLITGHGDHSLAIQALRGGAYDFIQKPIDREYFVAALRRATQSRHLRRQVYAQQQALEQHAKSLEMTVLERTRELIEANAVKDEFINLASHELKTPLSSLKGMAQLLHRRLIRASSPEVASLVSMENSIRRIEVLVNDLLNISSLETGLFDLHYQCCRVVEFTQRLVDEYVAGVNPHPTISTHFPDEDFEAEIDVERLGQVVINLLSNARKYAVTGSPIDVTLTRQEQTYTLSVSDTGSGIPPEMLPFIFERFYRVPGVEVQTGSSVGFGLGLYISRQIVERHGGRIEVESTPGKGSVFSLVLPLPASPTSSDASVEDASVQSS</sequence>
<keyword evidence="3 6" id="KW-0597">Phosphoprotein</keyword>
<evidence type="ECO:0000256" key="5">
    <source>
        <dbReference type="ARBA" id="ARBA00023012"/>
    </source>
</evidence>
<feature type="domain" description="Response regulatory" evidence="8">
    <location>
        <begin position="5"/>
        <end position="121"/>
    </location>
</feature>
<organism evidence="9 10">
    <name type="scientific">Dictyobacter halimunensis</name>
    <dbReference type="NCBI Taxonomy" id="3026934"/>
    <lineage>
        <taxon>Bacteria</taxon>
        <taxon>Bacillati</taxon>
        <taxon>Chloroflexota</taxon>
        <taxon>Ktedonobacteria</taxon>
        <taxon>Ktedonobacterales</taxon>
        <taxon>Dictyobacteraceae</taxon>
        <taxon>Dictyobacter</taxon>
    </lineage>
</organism>
<gene>
    <name evidence="9" type="ORF">KDH_66950</name>
</gene>
<dbReference type="InterPro" id="IPR003594">
    <property type="entry name" value="HATPase_dom"/>
</dbReference>
<evidence type="ECO:0000313" key="9">
    <source>
        <dbReference type="EMBL" id="GLV59871.1"/>
    </source>
</evidence>
<dbReference type="SMART" id="SM00388">
    <property type="entry name" value="HisKA"/>
    <property type="match status" value="1"/>
</dbReference>
<comment type="caution">
    <text evidence="9">The sequence shown here is derived from an EMBL/GenBank/DDBJ whole genome shotgun (WGS) entry which is preliminary data.</text>
</comment>
<dbReference type="PROSITE" id="PS50109">
    <property type="entry name" value="HIS_KIN"/>
    <property type="match status" value="1"/>
</dbReference>
<feature type="modified residue" description="4-aspartylphosphate" evidence="6">
    <location>
        <position position="56"/>
    </location>
</feature>
<dbReference type="Pfam" id="PF00072">
    <property type="entry name" value="Response_reg"/>
    <property type="match status" value="1"/>
</dbReference>
<evidence type="ECO:0000313" key="10">
    <source>
        <dbReference type="Proteomes" id="UP001344906"/>
    </source>
</evidence>
<dbReference type="PANTHER" id="PTHR43547">
    <property type="entry name" value="TWO-COMPONENT HISTIDINE KINASE"/>
    <property type="match status" value="1"/>
</dbReference>
<proteinExistence type="predicted"/>
<keyword evidence="5" id="KW-0902">Two-component regulatory system</keyword>
<dbReference type="InterPro" id="IPR005467">
    <property type="entry name" value="His_kinase_dom"/>
</dbReference>
<dbReference type="Pfam" id="PF00512">
    <property type="entry name" value="HisKA"/>
    <property type="match status" value="1"/>
</dbReference>
<dbReference type="SUPFAM" id="SSF47384">
    <property type="entry name" value="Homodimeric domain of signal transducing histidine kinase"/>
    <property type="match status" value="1"/>
</dbReference>
<protein>
    <recommendedName>
        <fullName evidence="2">histidine kinase</fullName>
        <ecNumber evidence="2">2.7.13.3</ecNumber>
    </recommendedName>
</protein>
<dbReference type="RefSeq" id="WP_338256709.1">
    <property type="nucleotide sequence ID" value="NZ_BSRI01000002.1"/>
</dbReference>
<dbReference type="Gene3D" id="3.40.50.2300">
    <property type="match status" value="1"/>
</dbReference>
<comment type="catalytic activity">
    <reaction evidence="1">
        <text>ATP + protein L-histidine = ADP + protein N-phospho-L-histidine.</text>
        <dbReference type="EC" id="2.7.13.3"/>
    </reaction>
</comment>
<dbReference type="EMBL" id="BSRI01000002">
    <property type="protein sequence ID" value="GLV59871.1"/>
    <property type="molecule type" value="Genomic_DNA"/>
</dbReference>
<keyword evidence="4 9" id="KW-0418">Kinase</keyword>
<dbReference type="InterPro" id="IPR036890">
    <property type="entry name" value="HATPase_C_sf"/>
</dbReference>